<dbReference type="InterPro" id="IPR045114">
    <property type="entry name" value="Csn12-like"/>
</dbReference>
<evidence type="ECO:0000313" key="1">
    <source>
        <dbReference type="EMBL" id="KAA8570569.1"/>
    </source>
</evidence>
<dbReference type="EMBL" id="VICG01000007">
    <property type="protein sequence ID" value="KAA8570569.1"/>
    <property type="molecule type" value="Genomic_DNA"/>
</dbReference>
<dbReference type="GO" id="GO:0003690">
    <property type="term" value="F:double-stranded DNA binding"/>
    <property type="evidence" value="ECO:0007669"/>
    <property type="project" value="InterPro"/>
</dbReference>
<dbReference type="SMART" id="SM00753">
    <property type="entry name" value="PAM"/>
    <property type="match status" value="1"/>
</dbReference>
<dbReference type="Proteomes" id="UP000322873">
    <property type="component" value="Unassembled WGS sequence"/>
</dbReference>
<keyword evidence="2" id="KW-1185">Reference proteome</keyword>
<evidence type="ECO:0008006" key="3">
    <source>
        <dbReference type="Google" id="ProtNLM"/>
    </source>
</evidence>
<gene>
    <name evidence="1" type="ORF">EYC84_002831</name>
</gene>
<dbReference type="GO" id="GO:0003723">
    <property type="term" value="F:RNA binding"/>
    <property type="evidence" value="ECO:0007669"/>
    <property type="project" value="InterPro"/>
</dbReference>
<dbReference type="PANTHER" id="PTHR12732">
    <property type="entry name" value="UNCHARACTERIZED PROTEASOME COMPONENT REGION PCI-CONTAINING"/>
    <property type="match status" value="1"/>
</dbReference>
<organism evidence="1 2">
    <name type="scientific">Monilinia fructicola</name>
    <name type="common">Brown rot fungus</name>
    <name type="synonym">Ciboria fructicola</name>
    <dbReference type="NCBI Taxonomy" id="38448"/>
    <lineage>
        <taxon>Eukaryota</taxon>
        <taxon>Fungi</taxon>
        <taxon>Dikarya</taxon>
        <taxon>Ascomycota</taxon>
        <taxon>Pezizomycotina</taxon>
        <taxon>Leotiomycetes</taxon>
        <taxon>Helotiales</taxon>
        <taxon>Sclerotiniaceae</taxon>
        <taxon>Monilinia</taxon>
    </lineage>
</organism>
<accession>A0A5M9JRA1</accession>
<reference evidence="1 2" key="1">
    <citation type="submission" date="2019-06" db="EMBL/GenBank/DDBJ databases">
        <title>Genome Sequence of the Brown Rot Fungal Pathogen Monilinia fructicola.</title>
        <authorList>
            <person name="De Miccolis Angelini R.M."/>
            <person name="Landi L."/>
            <person name="Abate D."/>
            <person name="Pollastro S."/>
            <person name="Romanazzi G."/>
            <person name="Faretra F."/>
        </authorList>
    </citation>
    <scope>NUCLEOTIDE SEQUENCE [LARGE SCALE GENOMIC DNA]</scope>
    <source>
        <strain evidence="1 2">Mfrc123</strain>
    </source>
</reference>
<dbReference type="VEuPathDB" id="FungiDB:MFRU_031g00170"/>
<sequence length="538" mass="59878">MAILEEFLESILKFLRTKDSINLQLWLRVEPPLPDHYFQLGQELKASFHNSSTLERQIAKLLPDDPDASFEDGNVWPGFLAFMKDYLEFWRDVNFDDLLETHSQLTALASTCLAALSNPTYGIVILPTAIQLSTALAKLAMTLDKRPDLTRRLRRVADVDAGENRKTLVEGTAETIQRAFTVCLTERTTNRNGVGADGKPEGKKVGIYSFANLALKLFFQCRKTRLANQLITNISQHSPPLELYPASQRWSLQAAYDQCHAQCINQRRLILIYLISSNMILGRFPSRPFMSRPEAAGILEKFTPIVKAIKLGDLIGFKRSLGPEGGNEKWFFDKGILLPLLYRCEMFVWRSLARRVLCLTYQWPFDPNSKKAPTLNLADLVTAAQYCQKILEGWYRPVDSTAFMQSGRTHTNTMFLTAPDLMKPPSGTAKIPASSGVIWGSRMPEMLDIEAIVASLVQQGLLRGFISHTQGKFAILGAKQRGGPLNAGFPPIWEVIKERAEGEGQCNEVAGWVTDDSIGITTGGVVNLTGIARPAGAT</sequence>
<dbReference type="AlphaFoldDB" id="A0A5M9JRA1"/>
<comment type="caution">
    <text evidence="1">The sequence shown here is derived from an EMBL/GenBank/DDBJ whole genome shotgun (WGS) entry which is preliminary data.</text>
</comment>
<evidence type="ECO:0000313" key="2">
    <source>
        <dbReference type="Proteomes" id="UP000322873"/>
    </source>
</evidence>
<dbReference type="PANTHER" id="PTHR12732:SF8">
    <property type="entry name" value="NUCLEAR MRNA EXPORT PROTEIN THP1"/>
    <property type="match status" value="1"/>
</dbReference>
<protein>
    <recommendedName>
        <fullName evidence="3">PCI domain-containing protein</fullName>
    </recommendedName>
</protein>
<proteinExistence type="predicted"/>
<name>A0A5M9JRA1_MONFR</name>